<dbReference type="Proteomes" id="UP001295444">
    <property type="component" value="Chromosome 06"/>
</dbReference>
<feature type="compositionally biased region" description="Polar residues" evidence="1">
    <location>
        <begin position="55"/>
        <end position="64"/>
    </location>
</feature>
<feature type="region of interest" description="Disordered" evidence="1">
    <location>
        <begin position="36"/>
        <end position="99"/>
    </location>
</feature>
<protein>
    <submittedName>
        <fullName evidence="2">Uncharacterized protein</fullName>
    </submittedName>
</protein>
<gene>
    <name evidence="2" type="ORF">PECUL_23A022459</name>
</gene>
<evidence type="ECO:0000313" key="3">
    <source>
        <dbReference type="Proteomes" id="UP001295444"/>
    </source>
</evidence>
<keyword evidence="3" id="KW-1185">Reference proteome</keyword>
<dbReference type="AlphaFoldDB" id="A0AAD1SHU7"/>
<evidence type="ECO:0000256" key="1">
    <source>
        <dbReference type="SAM" id="MobiDB-lite"/>
    </source>
</evidence>
<sequence>MADATSKQANMADCGERLNNTMNKLDTILDAFWTRISQSDSHQRPPNKVLKRGSETQADTQSLSQDKHQPPAASKPHQICGTQPTKTAPTTRWNKPATP</sequence>
<evidence type="ECO:0000313" key="2">
    <source>
        <dbReference type="EMBL" id="CAH2300120.1"/>
    </source>
</evidence>
<proteinExistence type="predicted"/>
<feature type="compositionally biased region" description="Polar residues" evidence="1">
    <location>
        <begin position="80"/>
        <end position="93"/>
    </location>
</feature>
<reference evidence="2" key="1">
    <citation type="submission" date="2022-03" db="EMBL/GenBank/DDBJ databases">
        <authorList>
            <person name="Alioto T."/>
            <person name="Alioto T."/>
            <person name="Gomez Garrido J."/>
        </authorList>
    </citation>
    <scope>NUCLEOTIDE SEQUENCE</scope>
</reference>
<name>A0AAD1SHU7_PELCU</name>
<accession>A0AAD1SHU7</accession>
<dbReference type="EMBL" id="OW240917">
    <property type="protein sequence ID" value="CAH2300120.1"/>
    <property type="molecule type" value="Genomic_DNA"/>
</dbReference>
<organism evidence="2 3">
    <name type="scientific">Pelobates cultripes</name>
    <name type="common">Western spadefoot toad</name>
    <dbReference type="NCBI Taxonomy" id="61616"/>
    <lineage>
        <taxon>Eukaryota</taxon>
        <taxon>Metazoa</taxon>
        <taxon>Chordata</taxon>
        <taxon>Craniata</taxon>
        <taxon>Vertebrata</taxon>
        <taxon>Euteleostomi</taxon>
        <taxon>Amphibia</taxon>
        <taxon>Batrachia</taxon>
        <taxon>Anura</taxon>
        <taxon>Pelobatoidea</taxon>
        <taxon>Pelobatidae</taxon>
        <taxon>Pelobates</taxon>
    </lineage>
</organism>